<protein>
    <submittedName>
        <fullName evidence="4">Redoxin</fullName>
    </submittedName>
</protein>
<dbReference type="PANTHER" id="PTHR42852:SF13">
    <property type="entry name" value="PROTEIN DIPZ"/>
    <property type="match status" value="1"/>
</dbReference>
<dbReference type="Gene3D" id="3.40.30.10">
    <property type="entry name" value="Glutaredoxin"/>
    <property type="match status" value="1"/>
</dbReference>
<dbReference type="Proteomes" id="UP000216101">
    <property type="component" value="Unassembled WGS sequence"/>
</dbReference>
<keyword evidence="1" id="KW-0676">Redox-active center</keyword>
<feature type="signal peptide" evidence="2">
    <location>
        <begin position="1"/>
        <end position="29"/>
    </location>
</feature>
<feature type="domain" description="Thioredoxin" evidence="3">
    <location>
        <begin position="26"/>
        <end position="167"/>
    </location>
</feature>
<dbReference type="AlphaFoldDB" id="A0A266QB47"/>
<feature type="chain" id="PRO_5013215611" evidence="2">
    <location>
        <begin position="30"/>
        <end position="167"/>
    </location>
</feature>
<dbReference type="GO" id="GO:0015036">
    <property type="term" value="F:disulfide oxidoreductase activity"/>
    <property type="evidence" value="ECO:0007669"/>
    <property type="project" value="UniProtKB-ARBA"/>
</dbReference>
<dbReference type="InterPro" id="IPR036249">
    <property type="entry name" value="Thioredoxin-like_sf"/>
</dbReference>
<dbReference type="CDD" id="cd02966">
    <property type="entry name" value="TlpA_like_family"/>
    <property type="match status" value="1"/>
</dbReference>
<evidence type="ECO:0000259" key="3">
    <source>
        <dbReference type="PROSITE" id="PS51352"/>
    </source>
</evidence>
<accession>A0A266QB47</accession>
<dbReference type="InterPro" id="IPR017937">
    <property type="entry name" value="Thioredoxin_CS"/>
</dbReference>
<evidence type="ECO:0000313" key="5">
    <source>
        <dbReference type="Proteomes" id="UP000216101"/>
    </source>
</evidence>
<name>A0A266QB47_9GAMM</name>
<dbReference type="RefSeq" id="WP_078044176.1">
    <property type="nucleotide sequence ID" value="NZ_NHNI01000001.1"/>
</dbReference>
<evidence type="ECO:0000313" key="4">
    <source>
        <dbReference type="EMBL" id="OZY87103.1"/>
    </source>
</evidence>
<sequence>MVSHRLLHKKMATIAAAIALGLSSLVAMAEPAPDFTLPSSSGENVRLAEQRGQVVMLNFWASWCGPCRQEMPLLDEMSKRYSSAGFVLYGVNVEEDNTDAKKLIQQLGVTFPILYDAESKASSLYNVDAMPTTVLIDKKGEIRFVNRGYKPGDENKYRDQIRELIKE</sequence>
<dbReference type="InterPro" id="IPR013766">
    <property type="entry name" value="Thioredoxin_domain"/>
</dbReference>
<evidence type="ECO:0000256" key="1">
    <source>
        <dbReference type="ARBA" id="ARBA00023284"/>
    </source>
</evidence>
<evidence type="ECO:0000256" key="2">
    <source>
        <dbReference type="SAM" id="SignalP"/>
    </source>
</evidence>
<dbReference type="Pfam" id="PF00578">
    <property type="entry name" value="AhpC-TSA"/>
    <property type="match status" value="1"/>
</dbReference>
<keyword evidence="5" id="KW-1185">Reference proteome</keyword>
<dbReference type="PROSITE" id="PS00194">
    <property type="entry name" value="THIOREDOXIN_1"/>
    <property type="match status" value="1"/>
</dbReference>
<proteinExistence type="predicted"/>
<organism evidence="4 5">
    <name type="scientific">Cellvibrio mixtus</name>
    <dbReference type="NCBI Taxonomy" id="39650"/>
    <lineage>
        <taxon>Bacteria</taxon>
        <taxon>Pseudomonadati</taxon>
        <taxon>Pseudomonadota</taxon>
        <taxon>Gammaproteobacteria</taxon>
        <taxon>Cellvibrionales</taxon>
        <taxon>Cellvibrionaceae</taxon>
        <taxon>Cellvibrio</taxon>
    </lineage>
</organism>
<dbReference type="InterPro" id="IPR050553">
    <property type="entry name" value="Thioredoxin_ResA/DsbE_sf"/>
</dbReference>
<dbReference type="InterPro" id="IPR000866">
    <property type="entry name" value="AhpC/TSA"/>
</dbReference>
<gene>
    <name evidence="4" type="ORF">CBP51_08985</name>
</gene>
<dbReference type="PROSITE" id="PS51352">
    <property type="entry name" value="THIOREDOXIN_2"/>
    <property type="match status" value="1"/>
</dbReference>
<keyword evidence="2" id="KW-0732">Signal</keyword>
<dbReference type="EMBL" id="NHNI01000001">
    <property type="protein sequence ID" value="OZY87103.1"/>
    <property type="molecule type" value="Genomic_DNA"/>
</dbReference>
<dbReference type="GO" id="GO:0016209">
    <property type="term" value="F:antioxidant activity"/>
    <property type="evidence" value="ECO:0007669"/>
    <property type="project" value="InterPro"/>
</dbReference>
<dbReference type="SUPFAM" id="SSF52833">
    <property type="entry name" value="Thioredoxin-like"/>
    <property type="match status" value="1"/>
</dbReference>
<dbReference type="PANTHER" id="PTHR42852">
    <property type="entry name" value="THIOL:DISULFIDE INTERCHANGE PROTEIN DSBE"/>
    <property type="match status" value="1"/>
</dbReference>
<reference evidence="5" key="1">
    <citation type="submission" date="2017-05" db="EMBL/GenBank/DDBJ databases">
        <authorList>
            <person name="Barney B.M."/>
        </authorList>
    </citation>
    <scope>NUCLEOTIDE SEQUENCE [LARGE SCALE GENOMIC DNA]</scope>
    <source>
        <strain evidence="5">PSBB022</strain>
    </source>
</reference>
<comment type="caution">
    <text evidence="4">The sequence shown here is derived from an EMBL/GenBank/DDBJ whole genome shotgun (WGS) entry which is preliminary data.</text>
</comment>